<reference evidence="1 2" key="1">
    <citation type="submission" date="2011-02" db="EMBL/GenBank/DDBJ databases">
        <authorList>
            <person name="Durkin A.S."/>
            <person name="Madupu R."/>
            <person name="Torralba M."/>
            <person name="Gillis M."/>
            <person name="Methe B."/>
            <person name="Sutton G."/>
            <person name="Nelson K.E."/>
        </authorList>
    </citation>
    <scope>NUCLEOTIDE SEQUENCE [LARGE SCALE GENOMIC DNA]</scope>
    <source>
        <strain evidence="1 2">CRIS 18C-A</strain>
    </source>
</reference>
<name>F0H5I3_9BACT</name>
<keyword evidence="2" id="KW-1185">Reference proteome</keyword>
<dbReference type="Proteomes" id="UP000003155">
    <property type="component" value="Unassembled WGS sequence"/>
</dbReference>
<organism evidence="1 2">
    <name type="scientific">Prevotella denticola CRIS 18C-A</name>
    <dbReference type="NCBI Taxonomy" id="944557"/>
    <lineage>
        <taxon>Bacteria</taxon>
        <taxon>Pseudomonadati</taxon>
        <taxon>Bacteroidota</taxon>
        <taxon>Bacteroidia</taxon>
        <taxon>Bacteroidales</taxon>
        <taxon>Prevotellaceae</taxon>
        <taxon>Prevotella</taxon>
    </lineage>
</organism>
<proteinExistence type="predicted"/>
<dbReference type="EMBL" id="AEXO01000032">
    <property type="protein sequence ID" value="EGC86949.1"/>
    <property type="molecule type" value="Genomic_DNA"/>
</dbReference>
<evidence type="ECO:0000313" key="2">
    <source>
        <dbReference type="Proteomes" id="UP000003155"/>
    </source>
</evidence>
<sequence length="37" mass="4210">MFPILYLLTSRYVLKALLHSGLQTNIRYGTPSQQQTG</sequence>
<gene>
    <name evidence="1" type="ORF">HMPREF9303_0270</name>
</gene>
<evidence type="ECO:0000313" key="1">
    <source>
        <dbReference type="EMBL" id="EGC86949.1"/>
    </source>
</evidence>
<comment type="caution">
    <text evidence="1">The sequence shown here is derived from an EMBL/GenBank/DDBJ whole genome shotgun (WGS) entry which is preliminary data.</text>
</comment>
<protein>
    <submittedName>
        <fullName evidence="1">Uncharacterized protein</fullName>
    </submittedName>
</protein>
<dbReference type="AlphaFoldDB" id="F0H5I3"/>
<accession>F0H5I3</accession>